<evidence type="ECO:0000256" key="10">
    <source>
        <dbReference type="PROSITE-ProRule" id="PRU01360"/>
    </source>
</evidence>
<dbReference type="SUPFAM" id="SSF56935">
    <property type="entry name" value="Porins"/>
    <property type="match status" value="1"/>
</dbReference>
<feature type="domain" description="TonB-dependent receptor-like beta-barrel" evidence="12">
    <location>
        <begin position="279"/>
        <end position="738"/>
    </location>
</feature>
<dbReference type="Proteomes" id="UP001235760">
    <property type="component" value="Unassembled WGS sequence"/>
</dbReference>
<dbReference type="EMBL" id="JAUZEE010000006">
    <property type="protein sequence ID" value="MDP4301501.1"/>
    <property type="molecule type" value="Genomic_DNA"/>
</dbReference>
<gene>
    <name evidence="14" type="ORF">Q8X39_12700</name>
</gene>
<evidence type="ECO:0000256" key="7">
    <source>
        <dbReference type="ARBA" id="ARBA00023136"/>
    </source>
</evidence>
<dbReference type="PANTHER" id="PTHR32552:SF83">
    <property type="entry name" value="BLR3904 PROTEIN"/>
    <property type="match status" value="1"/>
</dbReference>
<dbReference type="PROSITE" id="PS51257">
    <property type="entry name" value="PROKAR_LIPOPROTEIN"/>
    <property type="match status" value="1"/>
</dbReference>
<evidence type="ECO:0000256" key="3">
    <source>
        <dbReference type="ARBA" id="ARBA00022448"/>
    </source>
</evidence>
<keyword evidence="4 10" id="KW-1134">Transmembrane beta strand</keyword>
<dbReference type="RefSeq" id="WP_305750053.1">
    <property type="nucleotide sequence ID" value="NZ_JAUZEE010000006.1"/>
</dbReference>
<dbReference type="CDD" id="cd01347">
    <property type="entry name" value="ligand_gated_channel"/>
    <property type="match status" value="1"/>
</dbReference>
<keyword evidence="7 10" id="KW-0472">Membrane</keyword>
<evidence type="ECO:0000256" key="1">
    <source>
        <dbReference type="ARBA" id="ARBA00004571"/>
    </source>
</evidence>
<sequence>MADRLSNQPDLLVRPSRAASLLPLGALACGLGMLGSPAWGADEAAVSDPVTLPRVTVTAPDLPEQGRDGLQVTRTRIGKSEQDLRDLPQSISVVTERLIDDRNLDTLKQALTQTAGITFLAAEGGEEDIRLRGFSLQATGDIFIDGMRDPAFYDRDAFNWDRLELLRGSASMLFGRGSTGGAANQVTKQAYLMDGQQVDLTLGSHAYRRLVGDVNVVTGEDAALRLNAMVTKADSDGAGNRLDKRGLAGNFRWGIGHKDEFGVSLYRLENRNGMNYGLPWISPTATSAAADRTMISSLDPNASYGMASDRNVGTATTATFDHRHRFDADSALKTTVRRGAYSRDQRASTIRLCQQTTNPTTGVVTNPGCPTVLPTLDTFSDATVFTRGTQLKIQDLDTLQAQSDFSTRFEALGLRHEWVSGIDLAREEKVVYAASTPAGVDLTKPRTTAGTPDDGARIDEDARLLRTGSGFVNHNVGLYAQDLVSVAEGWKLLGGLRYDRMRGDFEQIAANGAGTRHEQKIGEFSKRLGVIWQPTARHSFHASWGSSFNTSGDSYSYNALSANTAPEQSLNTEIGARIESEDRQFTTRVALFRSVKTNERNTDPDTAATALLLSGKRHATGLDMDVTGRLTRDWDVYLSYMWIPDARVDVAAPTATTFGNRAGDRPGLTPKHSGSVWSSWQLTRALRLGTGVNFRSASTPADQQAVGAITSPGYGTLELMGEYAIEPDRTVIKANLANVTNKLYGASLYRGHYVPGAGRTLQVTGTLKF</sequence>
<reference evidence="14 15" key="1">
    <citation type="submission" date="2023-08" db="EMBL/GenBank/DDBJ databases">
        <authorList>
            <person name="Roldan D.M."/>
            <person name="Menes R.J."/>
        </authorList>
    </citation>
    <scope>NUCLEOTIDE SEQUENCE [LARGE SCALE GENOMIC DNA]</scope>
    <source>
        <strain evidence="14 15">CCM 2812</strain>
    </source>
</reference>
<dbReference type="Gene3D" id="2.170.130.10">
    <property type="entry name" value="TonB-dependent receptor, plug domain"/>
    <property type="match status" value="1"/>
</dbReference>
<dbReference type="InterPro" id="IPR000531">
    <property type="entry name" value="Beta-barrel_TonB"/>
</dbReference>
<evidence type="ECO:0000259" key="13">
    <source>
        <dbReference type="Pfam" id="PF07715"/>
    </source>
</evidence>
<accession>A0ABT9G4T8</accession>
<organism evidence="14 15">
    <name type="scientific">Leptothrix discophora</name>
    <dbReference type="NCBI Taxonomy" id="89"/>
    <lineage>
        <taxon>Bacteria</taxon>
        <taxon>Pseudomonadati</taxon>
        <taxon>Pseudomonadota</taxon>
        <taxon>Betaproteobacteria</taxon>
        <taxon>Burkholderiales</taxon>
        <taxon>Sphaerotilaceae</taxon>
        <taxon>Leptothrix</taxon>
    </lineage>
</organism>
<keyword evidence="9 10" id="KW-0998">Cell outer membrane</keyword>
<dbReference type="Pfam" id="PF07715">
    <property type="entry name" value="Plug"/>
    <property type="match status" value="1"/>
</dbReference>
<dbReference type="InterPro" id="IPR036942">
    <property type="entry name" value="Beta-barrel_TonB_sf"/>
</dbReference>
<feature type="domain" description="TonB-dependent receptor plug" evidence="13">
    <location>
        <begin position="84"/>
        <end position="182"/>
    </location>
</feature>
<evidence type="ECO:0000313" key="15">
    <source>
        <dbReference type="Proteomes" id="UP001235760"/>
    </source>
</evidence>
<evidence type="ECO:0000259" key="12">
    <source>
        <dbReference type="Pfam" id="PF00593"/>
    </source>
</evidence>
<dbReference type="InterPro" id="IPR012910">
    <property type="entry name" value="Plug_dom"/>
</dbReference>
<dbReference type="Pfam" id="PF00593">
    <property type="entry name" value="TonB_dep_Rec_b-barrel"/>
    <property type="match status" value="1"/>
</dbReference>
<comment type="similarity">
    <text evidence="2 10 11">Belongs to the TonB-dependent receptor family.</text>
</comment>
<name>A0ABT9G4T8_LEPDI</name>
<evidence type="ECO:0000256" key="6">
    <source>
        <dbReference type="ARBA" id="ARBA00023077"/>
    </source>
</evidence>
<protein>
    <submittedName>
        <fullName evidence="14">TonB-dependent receptor</fullName>
    </submittedName>
</protein>
<evidence type="ECO:0000256" key="8">
    <source>
        <dbReference type="ARBA" id="ARBA00023170"/>
    </source>
</evidence>
<dbReference type="InterPro" id="IPR039426">
    <property type="entry name" value="TonB-dep_rcpt-like"/>
</dbReference>
<dbReference type="PANTHER" id="PTHR32552">
    <property type="entry name" value="FERRICHROME IRON RECEPTOR-RELATED"/>
    <property type="match status" value="1"/>
</dbReference>
<keyword evidence="5 10" id="KW-0812">Transmembrane</keyword>
<evidence type="ECO:0000256" key="11">
    <source>
        <dbReference type="RuleBase" id="RU003357"/>
    </source>
</evidence>
<dbReference type="PROSITE" id="PS52016">
    <property type="entry name" value="TONB_DEPENDENT_REC_3"/>
    <property type="match status" value="1"/>
</dbReference>
<keyword evidence="6 11" id="KW-0798">TonB box</keyword>
<keyword evidence="15" id="KW-1185">Reference proteome</keyword>
<dbReference type="Gene3D" id="2.40.170.20">
    <property type="entry name" value="TonB-dependent receptor, beta-barrel domain"/>
    <property type="match status" value="1"/>
</dbReference>
<keyword evidence="3 10" id="KW-0813">Transport</keyword>
<proteinExistence type="inferred from homology"/>
<evidence type="ECO:0000256" key="4">
    <source>
        <dbReference type="ARBA" id="ARBA00022452"/>
    </source>
</evidence>
<evidence type="ECO:0000313" key="14">
    <source>
        <dbReference type="EMBL" id="MDP4301501.1"/>
    </source>
</evidence>
<keyword evidence="8 14" id="KW-0675">Receptor</keyword>
<evidence type="ECO:0000256" key="9">
    <source>
        <dbReference type="ARBA" id="ARBA00023237"/>
    </source>
</evidence>
<evidence type="ECO:0000256" key="5">
    <source>
        <dbReference type="ARBA" id="ARBA00022692"/>
    </source>
</evidence>
<comment type="subcellular location">
    <subcellularLocation>
        <location evidence="1 10">Cell outer membrane</location>
        <topology evidence="1 10">Multi-pass membrane protein</topology>
    </subcellularLocation>
</comment>
<comment type="caution">
    <text evidence="14">The sequence shown here is derived from an EMBL/GenBank/DDBJ whole genome shotgun (WGS) entry which is preliminary data.</text>
</comment>
<evidence type="ECO:0000256" key="2">
    <source>
        <dbReference type="ARBA" id="ARBA00009810"/>
    </source>
</evidence>
<dbReference type="InterPro" id="IPR037066">
    <property type="entry name" value="Plug_dom_sf"/>
</dbReference>